<evidence type="ECO:0000313" key="3">
    <source>
        <dbReference type="Proteomes" id="UP000268313"/>
    </source>
</evidence>
<organism evidence="2 3">
    <name type="scientific">Corallococcus carmarthensis</name>
    <dbReference type="NCBI Taxonomy" id="2316728"/>
    <lineage>
        <taxon>Bacteria</taxon>
        <taxon>Pseudomonadati</taxon>
        <taxon>Myxococcota</taxon>
        <taxon>Myxococcia</taxon>
        <taxon>Myxococcales</taxon>
        <taxon>Cystobacterineae</taxon>
        <taxon>Myxococcaceae</taxon>
        <taxon>Corallococcus</taxon>
    </lineage>
</organism>
<gene>
    <name evidence="2" type="ORF">D7X32_43900</name>
</gene>
<evidence type="ECO:0008006" key="4">
    <source>
        <dbReference type="Google" id="ProtNLM"/>
    </source>
</evidence>
<dbReference type="Proteomes" id="UP000268313">
    <property type="component" value="Unassembled WGS sequence"/>
</dbReference>
<evidence type="ECO:0000313" key="2">
    <source>
        <dbReference type="EMBL" id="RKG93122.1"/>
    </source>
</evidence>
<protein>
    <recommendedName>
        <fullName evidence="4">Lipoprotein</fullName>
    </recommendedName>
</protein>
<comment type="caution">
    <text evidence="2">The sequence shown here is derived from an EMBL/GenBank/DDBJ whole genome shotgun (WGS) entry which is preliminary data.</text>
</comment>
<evidence type="ECO:0000256" key="1">
    <source>
        <dbReference type="SAM" id="MobiDB-lite"/>
    </source>
</evidence>
<sequence>MRGRAVAAGCIALLAGCAARPMMWKTPIEWPDEISATLVGQPMEAGAVLAAAGAVREFIRTYPDPSLFQGCSSPEQGLAVAVFTGRTQGLYFVAVHQDFRPCGGPRFRVLDAWDAYAVTPQGEVVAKDPLGPGETRSAPASDAQPPMEPIPPESPPPPAPEAPANDAGPTGDGGRSSGAASG</sequence>
<feature type="region of interest" description="Disordered" evidence="1">
    <location>
        <begin position="124"/>
        <end position="182"/>
    </location>
</feature>
<dbReference type="PROSITE" id="PS51257">
    <property type="entry name" value="PROKAR_LIPOPROTEIN"/>
    <property type="match status" value="1"/>
</dbReference>
<name>A0A3A8JBP7_9BACT</name>
<feature type="compositionally biased region" description="Gly residues" evidence="1">
    <location>
        <begin position="170"/>
        <end position="182"/>
    </location>
</feature>
<feature type="compositionally biased region" description="Pro residues" evidence="1">
    <location>
        <begin position="146"/>
        <end position="161"/>
    </location>
</feature>
<accession>A0A3A8JBP7</accession>
<proteinExistence type="predicted"/>
<dbReference type="AlphaFoldDB" id="A0A3A8JBP7"/>
<dbReference type="EMBL" id="RAWE01000415">
    <property type="protein sequence ID" value="RKG93122.1"/>
    <property type="molecule type" value="Genomic_DNA"/>
</dbReference>
<reference evidence="3" key="1">
    <citation type="submission" date="2018-09" db="EMBL/GenBank/DDBJ databases">
        <authorList>
            <person name="Livingstone P.G."/>
            <person name="Whitworth D.E."/>
        </authorList>
    </citation>
    <scope>NUCLEOTIDE SEQUENCE [LARGE SCALE GENOMIC DNA]</scope>
    <source>
        <strain evidence="3">CA043D</strain>
    </source>
</reference>
<keyword evidence="3" id="KW-1185">Reference proteome</keyword>